<reference evidence="12 13" key="1">
    <citation type="submission" date="2016-10" db="EMBL/GenBank/DDBJ databases">
        <authorList>
            <person name="de Groot N.N."/>
        </authorList>
    </citation>
    <scope>NUCLEOTIDE SEQUENCE [LARGE SCALE GENOMIC DNA]</scope>
    <source>
        <strain evidence="12 13">CGMCC 1.8712</strain>
    </source>
</reference>
<evidence type="ECO:0000256" key="5">
    <source>
        <dbReference type="ARBA" id="ARBA00023136"/>
    </source>
</evidence>
<gene>
    <name evidence="12" type="ORF">SAMN04488065_2349</name>
</gene>
<evidence type="ECO:0000256" key="9">
    <source>
        <dbReference type="ARBA" id="ARBA00023264"/>
    </source>
</evidence>
<keyword evidence="11" id="KW-0812">Transmembrane</keyword>
<dbReference type="NCBIfam" id="NF003683">
    <property type="entry name" value="PRK05305.2-3"/>
    <property type="match status" value="1"/>
</dbReference>
<dbReference type="OrthoDB" id="50255at2157"/>
<keyword evidence="4" id="KW-0443">Lipid metabolism</keyword>
<accession>A0A1H3ZHB6</accession>
<proteinExistence type="predicted"/>
<evidence type="ECO:0000256" key="2">
    <source>
        <dbReference type="ARBA" id="ARBA00022516"/>
    </source>
</evidence>
<organism evidence="12 13">
    <name type="scientific">Haloplanus vescus</name>
    <dbReference type="NCBI Taxonomy" id="555874"/>
    <lineage>
        <taxon>Archaea</taxon>
        <taxon>Methanobacteriati</taxon>
        <taxon>Methanobacteriota</taxon>
        <taxon>Stenosarchaea group</taxon>
        <taxon>Halobacteria</taxon>
        <taxon>Halobacteriales</taxon>
        <taxon>Haloferacaceae</taxon>
        <taxon>Haloplanus</taxon>
    </lineage>
</organism>
<keyword evidence="6" id="KW-0865">Zymogen</keyword>
<evidence type="ECO:0000313" key="13">
    <source>
        <dbReference type="Proteomes" id="UP000236755"/>
    </source>
</evidence>
<dbReference type="GO" id="GO:0008654">
    <property type="term" value="P:phospholipid biosynthetic process"/>
    <property type="evidence" value="ECO:0007669"/>
    <property type="project" value="UniProtKB-KW"/>
</dbReference>
<protein>
    <submittedName>
        <fullName evidence="12">Phosphatidylserine decarboxylase</fullName>
    </submittedName>
</protein>
<dbReference type="InterPro" id="IPR003817">
    <property type="entry name" value="PS_Dcarbxylase"/>
</dbReference>
<evidence type="ECO:0000256" key="11">
    <source>
        <dbReference type="SAM" id="Phobius"/>
    </source>
</evidence>
<keyword evidence="5 11" id="KW-0472">Membrane</keyword>
<dbReference type="InterPro" id="IPR033175">
    <property type="entry name" value="PSD-A"/>
</dbReference>
<evidence type="ECO:0000313" key="12">
    <source>
        <dbReference type="EMBL" id="SEA22732.1"/>
    </source>
</evidence>
<dbReference type="PANTHER" id="PTHR35809">
    <property type="entry name" value="ARCHAETIDYLSERINE DECARBOXYLASE PROENZYME-RELATED"/>
    <property type="match status" value="1"/>
</dbReference>
<keyword evidence="13" id="KW-1185">Reference proteome</keyword>
<dbReference type="RefSeq" id="WP_092635165.1">
    <property type="nucleotide sequence ID" value="NZ_FNQT01000003.1"/>
</dbReference>
<name>A0A1H3ZHB6_9EURY</name>
<evidence type="ECO:0000256" key="4">
    <source>
        <dbReference type="ARBA" id="ARBA00023098"/>
    </source>
</evidence>
<keyword evidence="2" id="KW-0444">Lipid biosynthesis</keyword>
<dbReference type="EMBL" id="FNQT01000003">
    <property type="protein sequence ID" value="SEA22732.1"/>
    <property type="molecule type" value="Genomic_DNA"/>
</dbReference>
<evidence type="ECO:0000256" key="10">
    <source>
        <dbReference type="ARBA" id="ARBA00023317"/>
    </source>
</evidence>
<dbReference type="NCBIfam" id="NF038088">
    <property type="entry name" value="anchor_synt_D"/>
    <property type="match status" value="1"/>
</dbReference>
<sequence length="199" mass="21475">MLPALAPGTRRFALPPLVAALPLAVVSPPLGALALALGGFVLYFFRDPERSPPPNGVVSPADGRVSVVREEEGRIRVGVFMNVTDVHVLRAPLAGHVESATHRPGAHRPAFTKDSERNERVDVALDSHDVSMIAGWFARRIYPYVTASDDVERGDRIGHIAFGSRADVLLPPSYDREDVLVETGERVRAGETVVALESA</sequence>
<dbReference type="GO" id="GO:0004609">
    <property type="term" value="F:phosphatidylserine decarboxylase activity"/>
    <property type="evidence" value="ECO:0007669"/>
    <property type="project" value="InterPro"/>
</dbReference>
<evidence type="ECO:0000256" key="6">
    <source>
        <dbReference type="ARBA" id="ARBA00023145"/>
    </source>
</evidence>
<dbReference type="Proteomes" id="UP000236755">
    <property type="component" value="Unassembled WGS sequence"/>
</dbReference>
<evidence type="ECO:0000256" key="7">
    <source>
        <dbReference type="ARBA" id="ARBA00023209"/>
    </source>
</evidence>
<dbReference type="Pfam" id="PF02666">
    <property type="entry name" value="PS_Dcarbxylase"/>
    <property type="match status" value="1"/>
</dbReference>
<keyword evidence="10" id="KW-0670">Pyruvate</keyword>
<keyword evidence="3" id="KW-0210">Decarboxylase</keyword>
<keyword evidence="11" id="KW-1133">Transmembrane helix</keyword>
<keyword evidence="7" id="KW-0594">Phospholipid biosynthesis</keyword>
<feature type="transmembrane region" description="Helical" evidence="11">
    <location>
        <begin position="20"/>
        <end position="45"/>
    </location>
</feature>
<dbReference type="STRING" id="555874.SAMN04488065_2349"/>
<dbReference type="AlphaFoldDB" id="A0A1H3ZHB6"/>
<keyword evidence="9" id="KW-1208">Phospholipid metabolism</keyword>
<evidence type="ECO:0000256" key="3">
    <source>
        <dbReference type="ARBA" id="ARBA00022793"/>
    </source>
</evidence>
<dbReference type="PANTHER" id="PTHR35809:SF1">
    <property type="entry name" value="ARCHAETIDYLSERINE DECARBOXYLASE PROENZYME-RELATED"/>
    <property type="match status" value="1"/>
</dbReference>
<keyword evidence="1" id="KW-1003">Cell membrane</keyword>
<evidence type="ECO:0000256" key="8">
    <source>
        <dbReference type="ARBA" id="ARBA00023239"/>
    </source>
</evidence>
<evidence type="ECO:0000256" key="1">
    <source>
        <dbReference type="ARBA" id="ARBA00022475"/>
    </source>
</evidence>
<keyword evidence="8" id="KW-0456">Lyase</keyword>